<dbReference type="SMART" id="SM00115">
    <property type="entry name" value="CASc"/>
    <property type="match status" value="1"/>
</dbReference>
<dbReference type="Gene3D" id="3.40.50.1460">
    <property type="match status" value="1"/>
</dbReference>
<dbReference type="Pfam" id="PF00656">
    <property type="entry name" value="Peptidase_C14"/>
    <property type="match status" value="1"/>
</dbReference>
<dbReference type="GO" id="GO:0004197">
    <property type="term" value="F:cysteine-type endopeptidase activity"/>
    <property type="evidence" value="ECO:0000318"/>
    <property type="project" value="GO_Central"/>
</dbReference>
<reference evidence="6" key="3">
    <citation type="submission" date="2015-06" db="UniProtKB">
        <authorList>
            <consortium name="EnsemblMetazoa"/>
        </authorList>
    </citation>
    <scope>IDENTIFICATION</scope>
</reference>
<dbReference type="InParanoid" id="T1G6K9"/>
<dbReference type="PROSITE" id="PS50207">
    <property type="entry name" value="CASPASE_P10"/>
    <property type="match status" value="1"/>
</dbReference>
<dbReference type="EnsemblMetazoa" id="HelroT87042">
    <property type="protein sequence ID" value="HelroP87042"/>
    <property type="gene ID" value="HelroG87042"/>
</dbReference>
<protein>
    <recommendedName>
        <fullName evidence="8">Caspase family p20 domain-containing protein</fullName>
    </recommendedName>
</protein>
<dbReference type="KEGG" id="hro:HELRODRAFT_87042"/>
<dbReference type="InterPro" id="IPR002398">
    <property type="entry name" value="Pept_C14"/>
</dbReference>
<dbReference type="GeneID" id="20216706"/>
<dbReference type="GO" id="GO:0006915">
    <property type="term" value="P:apoptotic process"/>
    <property type="evidence" value="ECO:0000318"/>
    <property type="project" value="GO_Central"/>
</dbReference>
<evidence type="ECO:0000313" key="6">
    <source>
        <dbReference type="EnsemblMetazoa" id="HelroP87042"/>
    </source>
</evidence>
<dbReference type="OMA" id="RTINNEC"/>
<gene>
    <name evidence="6" type="primary">20216706</name>
    <name evidence="5" type="ORF">HELRODRAFT_87042</name>
</gene>
<dbReference type="GO" id="GO:0006508">
    <property type="term" value="P:proteolysis"/>
    <property type="evidence" value="ECO:0007669"/>
    <property type="project" value="InterPro"/>
</dbReference>
<name>T1G6K9_HELRO</name>
<evidence type="ECO:0000259" key="4">
    <source>
        <dbReference type="PROSITE" id="PS50208"/>
    </source>
</evidence>
<evidence type="ECO:0008006" key="8">
    <source>
        <dbReference type="Google" id="ProtNLM"/>
    </source>
</evidence>
<dbReference type="EMBL" id="KB097536">
    <property type="protein sequence ID" value="ESN95194.1"/>
    <property type="molecule type" value="Genomic_DNA"/>
</dbReference>
<dbReference type="PANTHER" id="PTHR10454:SF210">
    <property type="entry name" value="CASPASE-2"/>
    <property type="match status" value="1"/>
</dbReference>
<dbReference type="InterPro" id="IPR011600">
    <property type="entry name" value="Pept_C14_caspase"/>
</dbReference>
<evidence type="ECO:0000313" key="7">
    <source>
        <dbReference type="Proteomes" id="UP000015101"/>
    </source>
</evidence>
<sequence length="209" mass="24013">ETAGICLIINNEKFDGELKLTERRGSDIDRDQIKTFFQKLKFKVIVYENLTANVMQEKLNETSKQEVKESHDCFVCFILSHGEMGYVVYGTDCQEVPLLSLTTPFHKGHCPQLENKPKLFFVQACQGNQYNRGSINLADQLEEDSAKKFKVMEEGDFLLSFASLQGYASMRSPTTGTWFIASMISVFHEHYQEYDKFIICFLGVFLLKI</sequence>
<dbReference type="InterPro" id="IPR015917">
    <property type="entry name" value="Pept_C14A"/>
</dbReference>
<keyword evidence="7" id="KW-1185">Reference proteome</keyword>
<dbReference type="PROSITE" id="PS50208">
    <property type="entry name" value="CASPASE_P20"/>
    <property type="match status" value="1"/>
</dbReference>
<reference evidence="5 7" key="2">
    <citation type="journal article" date="2013" name="Nature">
        <title>Insights into bilaterian evolution from three spiralian genomes.</title>
        <authorList>
            <person name="Simakov O."/>
            <person name="Marletaz F."/>
            <person name="Cho S.J."/>
            <person name="Edsinger-Gonzales E."/>
            <person name="Havlak P."/>
            <person name="Hellsten U."/>
            <person name="Kuo D.H."/>
            <person name="Larsson T."/>
            <person name="Lv J."/>
            <person name="Arendt D."/>
            <person name="Savage R."/>
            <person name="Osoegawa K."/>
            <person name="de Jong P."/>
            <person name="Grimwood J."/>
            <person name="Chapman J.A."/>
            <person name="Shapiro H."/>
            <person name="Aerts A."/>
            <person name="Otillar R.P."/>
            <person name="Terry A.Y."/>
            <person name="Boore J.L."/>
            <person name="Grigoriev I.V."/>
            <person name="Lindberg D.R."/>
            <person name="Seaver E.C."/>
            <person name="Weisblat D.A."/>
            <person name="Putnam N.H."/>
            <person name="Rokhsar D.S."/>
        </authorList>
    </citation>
    <scope>NUCLEOTIDE SEQUENCE</scope>
</reference>
<dbReference type="InterPro" id="IPR002138">
    <property type="entry name" value="Pept_C14_p10"/>
</dbReference>
<accession>T1G6K9</accession>
<dbReference type="HOGENOM" id="CLU_036904_2_2_1"/>
<feature type="domain" description="Caspase family p10" evidence="3">
    <location>
        <begin position="147"/>
        <end position="190"/>
    </location>
</feature>
<dbReference type="STRING" id="6412.T1G6K9"/>
<organism evidence="6 7">
    <name type="scientific">Helobdella robusta</name>
    <name type="common">Californian leech</name>
    <dbReference type="NCBI Taxonomy" id="6412"/>
    <lineage>
        <taxon>Eukaryota</taxon>
        <taxon>Metazoa</taxon>
        <taxon>Spiralia</taxon>
        <taxon>Lophotrochozoa</taxon>
        <taxon>Annelida</taxon>
        <taxon>Clitellata</taxon>
        <taxon>Hirudinea</taxon>
        <taxon>Rhynchobdellida</taxon>
        <taxon>Glossiphoniidae</taxon>
        <taxon>Helobdella</taxon>
    </lineage>
</organism>
<evidence type="ECO:0000256" key="2">
    <source>
        <dbReference type="RuleBase" id="RU003971"/>
    </source>
</evidence>
<evidence type="ECO:0000256" key="1">
    <source>
        <dbReference type="ARBA" id="ARBA00010134"/>
    </source>
</evidence>
<feature type="domain" description="Caspase family p20" evidence="4">
    <location>
        <begin position="2"/>
        <end position="129"/>
    </location>
</feature>
<evidence type="ECO:0000259" key="3">
    <source>
        <dbReference type="PROSITE" id="PS50207"/>
    </source>
</evidence>
<dbReference type="GO" id="GO:0005737">
    <property type="term" value="C:cytoplasm"/>
    <property type="evidence" value="ECO:0000318"/>
    <property type="project" value="GO_Central"/>
</dbReference>
<comment type="similarity">
    <text evidence="1 2">Belongs to the peptidase C14A family.</text>
</comment>
<dbReference type="SUPFAM" id="SSF52129">
    <property type="entry name" value="Caspase-like"/>
    <property type="match status" value="1"/>
</dbReference>
<dbReference type="InterPro" id="IPR033139">
    <property type="entry name" value="Caspase_cys_AS"/>
</dbReference>
<dbReference type="RefSeq" id="XP_009026608.1">
    <property type="nucleotide sequence ID" value="XM_009028360.1"/>
</dbReference>
<dbReference type="Proteomes" id="UP000015101">
    <property type="component" value="Unassembled WGS sequence"/>
</dbReference>
<dbReference type="EMBL" id="AMQM01006879">
    <property type="status" value="NOT_ANNOTATED_CDS"/>
    <property type="molecule type" value="Genomic_DNA"/>
</dbReference>
<evidence type="ECO:0000313" key="5">
    <source>
        <dbReference type="EMBL" id="ESN95194.1"/>
    </source>
</evidence>
<dbReference type="PROSITE" id="PS01122">
    <property type="entry name" value="CASPASE_CYS"/>
    <property type="match status" value="1"/>
</dbReference>
<proteinExistence type="inferred from homology"/>
<dbReference type="PANTHER" id="PTHR10454">
    <property type="entry name" value="CASPASE"/>
    <property type="match status" value="1"/>
</dbReference>
<dbReference type="InterPro" id="IPR001309">
    <property type="entry name" value="Pept_C14_p20"/>
</dbReference>
<dbReference type="CTD" id="20216706"/>
<reference evidence="7" key="1">
    <citation type="submission" date="2012-12" db="EMBL/GenBank/DDBJ databases">
        <authorList>
            <person name="Hellsten U."/>
            <person name="Grimwood J."/>
            <person name="Chapman J.A."/>
            <person name="Shapiro H."/>
            <person name="Aerts A."/>
            <person name="Otillar R.P."/>
            <person name="Terry A.Y."/>
            <person name="Boore J.L."/>
            <person name="Simakov O."/>
            <person name="Marletaz F."/>
            <person name="Cho S.-J."/>
            <person name="Edsinger-Gonzales E."/>
            <person name="Havlak P."/>
            <person name="Kuo D.-H."/>
            <person name="Larsson T."/>
            <person name="Lv J."/>
            <person name="Arendt D."/>
            <person name="Savage R."/>
            <person name="Osoegawa K."/>
            <person name="de Jong P."/>
            <person name="Lindberg D.R."/>
            <person name="Seaver E.C."/>
            <person name="Weisblat D.A."/>
            <person name="Putnam N.H."/>
            <person name="Grigoriev I.V."/>
            <person name="Rokhsar D.S."/>
        </authorList>
    </citation>
    <scope>NUCLEOTIDE SEQUENCE</scope>
</reference>
<dbReference type="InterPro" id="IPR029030">
    <property type="entry name" value="Caspase-like_dom_sf"/>
</dbReference>
<dbReference type="Gene3D" id="3.30.70.1470">
    <property type="entry name" value="Caspase-like"/>
    <property type="match status" value="1"/>
</dbReference>
<dbReference type="eggNOG" id="KOG3573">
    <property type="taxonomic scope" value="Eukaryota"/>
</dbReference>
<dbReference type="PRINTS" id="PR00376">
    <property type="entry name" value="IL1BCENZYME"/>
</dbReference>
<dbReference type="GO" id="GO:0043525">
    <property type="term" value="P:positive regulation of neuron apoptotic process"/>
    <property type="evidence" value="ECO:0000318"/>
    <property type="project" value="GO_Central"/>
</dbReference>
<dbReference type="AlphaFoldDB" id="T1G6K9"/>
<dbReference type="OrthoDB" id="6116485at2759"/>